<accession>A0AAE8ZY44</accession>
<proteinExistence type="predicted"/>
<dbReference type="EMBL" id="CP090896">
    <property type="protein sequence ID" value="ULT82628.1"/>
    <property type="molecule type" value="Genomic_DNA"/>
</dbReference>
<evidence type="ECO:0000259" key="1">
    <source>
        <dbReference type="Pfam" id="PF05699"/>
    </source>
</evidence>
<evidence type="ECO:0000313" key="3">
    <source>
        <dbReference type="Proteomes" id="UP000827892"/>
    </source>
</evidence>
<dbReference type="PANTHER" id="PTHR46169">
    <property type="entry name" value="DNA REPLICATION-RELATED ELEMENT FACTOR, ISOFORM A"/>
    <property type="match status" value="1"/>
</dbReference>
<dbReference type="AlphaFoldDB" id="A0AAE8ZY44"/>
<dbReference type="GO" id="GO:0046983">
    <property type="term" value="F:protein dimerization activity"/>
    <property type="evidence" value="ECO:0007669"/>
    <property type="project" value="InterPro"/>
</dbReference>
<feature type="domain" description="HAT C-terminal dimerisation" evidence="1">
    <location>
        <begin position="331"/>
        <end position="378"/>
    </location>
</feature>
<gene>
    <name evidence="2" type="ORF">L3Y34_012105</name>
</gene>
<dbReference type="Pfam" id="PF05699">
    <property type="entry name" value="Dimer_Tnp_hAT"/>
    <property type="match status" value="1"/>
</dbReference>
<dbReference type="InterPro" id="IPR052717">
    <property type="entry name" value="Vacuolar_transposase_reg"/>
</dbReference>
<organism evidence="2 3">
    <name type="scientific">Caenorhabditis briggsae</name>
    <dbReference type="NCBI Taxonomy" id="6238"/>
    <lineage>
        <taxon>Eukaryota</taxon>
        <taxon>Metazoa</taxon>
        <taxon>Ecdysozoa</taxon>
        <taxon>Nematoda</taxon>
        <taxon>Chromadorea</taxon>
        <taxon>Rhabditida</taxon>
        <taxon>Rhabditina</taxon>
        <taxon>Rhabditomorpha</taxon>
        <taxon>Rhabditoidea</taxon>
        <taxon>Rhabditidae</taxon>
        <taxon>Peloderinae</taxon>
        <taxon>Caenorhabditis</taxon>
    </lineage>
</organism>
<name>A0AAE8ZY44_CAEBR</name>
<evidence type="ECO:0000313" key="2">
    <source>
        <dbReference type="EMBL" id="ULT82628.1"/>
    </source>
</evidence>
<dbReference type="SUPFAM" id="SSF53098">
    <property type="entry name" value="Ribonuclease H-like"/>
    <property type="match status" value="1"/>
</dbReference>
<dbReference type="InterPro" id="IPR008906">
    <property type="entry name" value="HATC_C_dom"/>
</dbReference>
<dbReference type="Proteomes" id="UP000827892">
    <property type="component" value="Chromosome X"/>
</dbReference>
<sequence>MGDDKIKSEPISASIQYANISEALNELASTMCTNGAPLSLRTTLQSVRKCVISLDGWEGKFGNKTLYAMFLYFVDNKFRRTKLFLGICHIEEPVDASKIGNSKNERELFQKRSKLHKISRRIPLLFSDTLWGGCVLLAQAYSDHYESISTLSNFQSYLLSQSEKSTLDEFLECTKPYMEAIQMSEKEETYGSEIIVQYAGLLDFLSKIDQDSDIVRLLKEETTLRYEEYLQNDMALFALYCDPRFVYLADILRNITWSDIEEKVSTYCDASRIVNATTSSSEGPPEKKSKNDESYFTKFVLSKRDTTTTAESRQTEIVAYQSTIQSSRPPTSTDPLNFWMVNSERLPNLSILARHILSSPSSTAQTERLFSKCGNLPKCTQKSRVPLTSFNDIMLNVTLADLQRGTLSDCDSDDLDDDEDEIEVDPFPNNSDSFLNLLQSTHTNDRFTAILSKFCLLLSGKMIS</sequence>
<dbReference type="InterPro" id="IPR012337">
    <property type="entry name" value="RNaseH-like_sf"/>
</dbReference>
<dbReference type="PANTHER" id="PTHR46169:SF24">
    <property type="entry name" value="PROTEIN CBG26704"/>
    <property type="match status" value="1"/>
</dbReference>
<reference evidence="2 3" key="1">
    <citation type="submission" date="2022-05" db="EMBL/GenBank/DDBJ databases">
        <title>Chromosome-level reference genomes for two strains of Caenorhabditis briggsae: an improved platform for comparative genomics.</title>
        <authorList>
            <person name="Stevens L."/>
            <person name="Andersen E.C."/>
        </authorList>
    </citation>
    <scope>NUCLEOTIDE SEQUENCE [LARGE SCALE GENOMIC DNA]</scope>
    <source>
        <strain evidence="2">QX1410_ONT</strain>
        <tissue evidence="2">Whole-organism</tissue>
    </source>
</reference>
<protein>
    <recommendedName>
        <fullName evidence="1">HAT C-terminal dimerisation domain-containing protein</fullName>
    </recommendedName>
</protein>